<sequence length="230" mass="25301">MSEDFPKPIVTVDVVVLTLKDGVLQLLLAQRAKDAAIAPGVWTLPGGFVHVDGDDSLEDTVRRVFRTKTGGEVAYMEQLCTFGNARRDPRGWSLSVAYLALLPEHKVTGLDEQRTRWATVRPCPDLPFDHRAIVAQALARVRGKAAYSSLPAFLLPDTFTLPQLMAVYEAVLDQQLDQSTFRRKVAEQGMIVKARGAHLHTGAGRPAALYKLSRPALQDFGRVLLGTRDA</sequence>
<dbReference type="SUPFAM" id="SSF55811">
    <property type="entry name" value="Nudix"/>
    <property type="match status" value="1"/>
</dbReference>
<accession>A0ABS2KEB8</accession>
<dbReference type="InterPro" id="IPR000086">
    <property type="entry name" value="NUDIX_hydrolase_dom"/>
</dbReference>
<evidence type="ECO:0000313" key="3">
    <source>
        <dbReference type="Proteomes" id="UP001430193"/>
    </source>
</evidence>
<evidence type="ECO:0000313" key="2">
    <source>
        <dbReference type="EMBL" id="MBM7129519.1"/>
    </source>
</evidence>
<proteinExistence type="predicted"/>
<dbReference type="PANTHER" id="PTHR43736">
    <property type="entry name" value="ADP-RIBOSE PYROPHOSPHATASE"/>
    <property type="match status" value="1"/>
</dbReference>
<dbReference type="Gene3D" id="3.90.79.10">
    <property type="entry name" value="Nucleoside Triphosphate Pyrophosphohydrolase"/>
    <property type="match status" value="1"/>
</dbReference>
<dbReference type="InterPro" id="IPR036390">
    <property type="entry name" value="WH_DNA-bd_sf"/>
</dbReference>
<dbReference type="Proteomes" id="UP001430193">
    <property type="component" value="Unassembled WGS sequence"/>
</dbReference>
<evidence type="ECO:0000259" key="1">
    <source>
        <dbReference type="PROSITE" id="PS51462"/>
    </source>
</evidence>
<dbReference type="InterPro" id="IPR054105">
    <property type="entry name" value="WHD_NrtR"/>
</dbReference>
<gene>
    <name evidence="2" type="ORF">ISS99_08285</name>
</gene>
<dbReference type="Gene3D" id="1.10.10.10">
    <property type="entry name" value="Winged helix-like DNA-binding domain superfamily/Winged helix DNA-binding domain"/>
    <property type="match status" value="1"/>
</dbReference>
<keyword evidence="3" id="KW-1185">Reference proteome</keyword>
<dbReference type="Pfam" id="PF00293">
    <property type="entry name" value="NUDIX"/>
    <property type="match status" value="1"/>
</dbReference>
<dbReference type="RefSeq" id="WP_204631139.1">
    <property type="nucleotide sequence ID" value="NZ_BSOC01000003.1"/>
</dbReference>
<reference evidence="2" key="1">
    <citation type="submission" date="2020-10" db="EMBL/GenBank/DDBJ databases">
        <title>Phylogeny of dyella-like bacteria.</title>
        <authorList>
            <person name="Fu J."/>
        </authorList>
    </citation>
    <scope>NUCLEOTIDE SEQUENCE</scope>
    <source>
        <strain evidence="2">DHON07</strain>
    </source>
</reference>
<dbReference type="PANTHER" id="PTHR43736:SF4">
    <property type="entry name" value="SLR1690 PROTEIN"/>
    <property type="match status" value="1"/>
</dbReference>
<dbReference type="PROSITE" id="PS51462">
    <property type="entry name" value="NUDIX"/>
    <property type="match status" value="1"/>
</dbReference>
<dbReference type="InterPro" id="IPR015797">
    <property type="entry name" value="NUDIX_hydrolase-like_dom_sf"/>
</dbReference>
<keyword evidence="2" id="KW-0378">Hydrolase</keyword>
<dbReference type="SUPFAM" id="SSF46785">
    <property type="entry name" value="Winged helix' DNA-binding domain"/>
    <property type="match status" value="1"/>
</dbReference>
<name>A0ABS2KEB8_9GAMM</name>
<feature type="domain" description="Nudix hydrolase" evidence="1">
    <location>
        <begin position="7"/>
        <end position="140"/>
    </location>
</feature>
<dbReference type="GO" id="GO:0016787">
    <property type="term" value="F:hydrolase activity"/>
    <property type="evidence" value="ECO:0007669"/>
    <property type="project" value="UniProtKB-KW"/>
</dbReference>
<organism evidence="2 3">
    <name type="scientific">Dyella mobilis</name>
    <dbReference type="NCBI Taxonomy" id="1849582"/>
    <lineage>
        <taxon>Bacteria</taxon>
        <taxon>Pseudomonadati</taxon>
        <taxon>Pseudomonadota</taxon>
        <taxon>Gammaproteobacteria</taxon>
        <taxon>Lysobacterales</taxon>
        <taxon>Rhodanobacteraceae</taxon>
        <taxon>Dyella</taxon>
    </lineage>
</organism>
<dbReference type="InterPro" id="IPR036388">
    <property type="entry name" value="WH-like_DNA-bd_sf"/>
</dbReference>
<dbReference type="Pfam" id="PF21906">
    <property type="entry name" value="WHD_NrtR"/>
    <property type="match status" value="1"/>
</dbReference>
<comment type="caution">
    <text evidence="2">The sequence shown here is derived from an EMBL/GenBank/DDBJ whole genome shotgun (WGS) entry which is preliminary data.</text>
</comment>
<protein>
    <submittedName>
        <fullName evidence="2">NUDIX hydrolase</fullName>
    </submittedName>
</protein>
<dbReference type="EMBL" id="JADIKF010000038">
    <property type="protein sequence ID" value="MBM7129519.1"/>
    <property type="molecule type" value="Genomic_DNA"/>
</dbReference>
<dbReference type="CDD" id="cd18873">
    <property type="entry name" value="NUDIX_NadM_like"/>
    <property type="match status" value="1"/>
</dbReference>